<comment type="caution">
    <text evidence="1">The sequence shown here is derived from an EMBL/GenBank/DDBJ whole genome shotgun (WGS) entry which is preliminary data.</text>
</comment>
<organism evidence="1 2">
    <name type="scientific">Zizania palustris</name>
    <name type="common">Northern wild rice</name>
    <dbReference type="NCBI Taxonomy" id="103762"/>
    <lineage>
        <taxon>Eukaryota</taxon>
        <taxon>Viridiplantae</taxon>
        <taxon>Streptophyta</taxon>
        <taxon>Embryophyta</taxon>
        <taxon>Tracheophyta</taxon>
        <taxon>Spermatophyta</taxon>
        <taxon>Magnoliopsida</taxon>
        <taxon>Liliopsida</taxon>
        <taxon>Poales</taxon>
        <taxon>Poaceae</taxon>
        <taxon>BOP clade</taxon>
        <taxon>Oryzoideae</taxon>
        <taxon>Oryzeae</taxon>
        <taxon>Zizaniinae</taxon>
        <taxon>Zizania</taxon>
    </lineage>
</organism>
<evidence type="ECO:0000313" key="1">
    <source>
        <dbReference type="EMBL" id="KAG8087820.1"/>
    </source>
</evidence>
<dbReference type="Proteomes" id="UP000729402">
    <property type="component" value="Unassembled WGS sequence"/>
</dbReference>
<reference evidence="1" key="1">
    <citation type="journal article" date="2021" name="bioRxiv">
        <title>Whole Genome Assembly and Annotation of Northern Wild Rice, Zizania palustris L., Supports a Whole Genome Duplication in the Zizania Genus.</title>
        <authorList>
            <person name="Haas M."/>
            <person name="Kono T."/>
            <person name="Macchietto M."/>
            <person name="Millas R."/>
            <person name="McGilp L."/>
            <person name="Shao M."/>
            <person name="Duquette J."/>
            <person name="Hirsch C.N."/>
            <person name="Kimball J."/>
        </authorList>
    </citation>
    <scope>NUCLEOTIDE SEQUENCE</scope>
    <source>
        <tissue evidence="1">Fresh leaf tissue</tissue>
    </source>
</reference>
<gene>
    <name evidence="1" type="ORF">GUJ93_ZPchr0010g8549</name>
</gene>
<name>A0A8J6BN35_ZIZPA</name>
<reference evidence="1" key="2">
    <citation type="submission" date="2021-02" db="EMBL/GenBank/DDBJ databases">
        <authorList>
            <person name="Kimball J.A."/>
            <person name="Haas M.W."/>
            <person name="Macchietto M."/>
            <person name="Kono T."/>
            <person name="Duquette J."/>
            <person name="Shao M."/>
        </authorList>
    </citation>
    <scope>NUCLEOTIDE SEQUENCE</scope>
    <source>
        <tissue evidence="1">Fresh leaf tissue</tissue>
    </source>
</reference>
<accession>A0A8J6BN35</accession>
<keyword evidence="2" id="KW-1185">Reference proteome</keyword>
<evidence type="ECO:0000313" key="2">
    <source>
        <dbReference type="Proteomes" id="UP000729402"/>
    </source>
</evidence>
<dbReference type="EMBL" id="JAAALK010000082">
    <property type="protein sequence ID" value="KAG8087820.1"/>
    <property type="molecule type" value="Genomic_DNA"/>
</dbReference>
<sequence length="112" mass="13360">MKPACKRGVRLCLESRGWKIFSSRHSTTTSPDDHYTSNREWRAKSMMNLTRISDLRHSEKMYHLLHIMEKNRQMLLEIYFQCERDVSYLTSNLLRTLLLSARSHPDTPMVFK</sequence>
<proteinExistence type="predicted"/>
<protein>
    <submittedName>
        <fullName evidence="1">Uncharacterized protein</fullName>
    </submittedName>
</protein>
<dbReference type="AlphaFoldDB" id="A0A8J6BN35"/>